<evidence type="ECO:0000256" key="1">
    <source>
        <dbReference type="SAM" id="Phobius"/>
    </source>
</evidence>
<feature type="transmembrane region" description="Helical" evidence="1">
    <location>
        <begin position="389"/>
        <end position="409"/>
    </location>
</feature>
<proteinExistence type="predicted"/>
<keyword evidence="1" id="KW-1133">Transmembrane helix</keyword>
<accession>A0ABR8CRK4</accession>
<feature type="transmembrane region" description="Helical" evidence="1">
    <location>
        <begin position="331"/>
        <end position="350"/>
    </location>
</feature>
<evidence type="ECO:0000313" key="4">
    <source>
        <dbReference type="Proteomes" id="UP000607281"/>
    </source>
</evidence>
<feature type="transmembrane region" description="Helical" evidence="1">
    <location>
        <begin position="148"/>
        <end position="166"/>
    </location>
</feature>
<feature type="transmembrane region" description="Helical" evidence="1">
    <location>
        <begin position="293"/>
        <end position="311"/>
    </location>
</feature>
<keyword evidence="4" id="KW-1185">Reference proteome</keyword>
<feature type="transmembrane region" description="Helical" evidence="1">
    <location>
        <begin position="48"/>
        <end position="73"/>
    </location>
</feature>
<feature type="transmembrane region" description="Helical" evidence="1">
    <location>
        <begin position="255"/>
        <end position="273"/>
    </location>
</feature>
<dbReference type="RefSeq" id="WP_190407269.1">
    <property type="nucleotide sequence ID" value="NZ_JACJRF010000016.1"/>
</dbReference>
<feature type="transmembrane region" description="Helical" evidence="1">
    <location>
        <begin position="79"/>
        <end position="97"/>
    </location>
</feature>
<feature type="transmembrane region" description="Helical" evidence="1">
    <location>
        <begin position="443"/>
        <end position="464"/>
    </location>
</feature>
<gene>
    <name evidence="3" type="ORF">H6G18_11745</name>
</gene>
<evidence type="ECO:0000259" key="2">
    <source>
        <dbReference type="Pfam" id="PF09925"/>
    </source>
</evidence>
<feature type="domain" description="DUF2157" evidence="2">
    <location>
        <begin position="16"/>
        <end position="171"/>
    </location>
</feature>
<feature type="transmembrane region" description="Helical" evidence="1">
    <location>
        <begin position="118"/>
        <end position="142"/>
    </location>
</feature>
<dbReference type="Pfam" id="PF09925">
    <property type="entry name" value="DUF2157"/>
    <property type="match status" value="1"/>
</dbReference>
<reference evidence="3 4" key="1">
    <citation type="journal article" date="2020" name="ISME J.">
        <title>Comparative genomics reveals insights into cyanobacterial evolution and habitat adaptation.</title>
        <authorList>
            <person name="Chen M.Y."/>
            <person name="Teng W.K."/>
            <person name="Zhao L."/>
            <person name="Hu C.X."/>
            <person name="Zhou Y.K."/>
            <person name="Han B.P."/>
            <person name="Song L.R."/>
            <person name="Shu W.S."/>
        </authorList>
    </citation>
    <scope>NUCLEOTIDE SEQUENCE [LARGE SCALE GENOMIC DNA]</scope>
    <source>
        <strain evidence="3 4">FACHB-260</strain>
    </source>
</reference>
<dbReference type="EMBL" id="JACJRF010000016">
    <property type="protein sequence ID" value="MBD2344817.1"/>
    <property type="molecule type" value="Genomic_DNA"/>
</dbReference>
<comment type="caution">
    <text evidence="3">The sequence shown here is derived from an EMBL/GenBank/DDBJ whole genome shotgun (WGS) entry which is preliminary data.</text>
</comment>
<protein>
    <submittedName>
        <fullName evidence="3">DUF2157 domain-containing protein</fullName>
    </submittedName>
</protein>
<feature type="transmembrane region" description="Helical" evidence="1">
    <location>
        <begin position="362"/>
        <end position="383"/>
    </location>
</feature>
<feature type="transmembrane region" description="Helical" evidence="1">
    <location>
        <begin position="198"/>
        <end position="219"/>
    </location>
</feature>
<sequence length="477" mass="54433">MLFDNFQRRLRRDAELWRDEGIISASQYQQIADRYQFKNLETAARDRFMMIAIAVGGILLVIGVFTFAAANWFSWPREVKFILMMSLFFFISITGFYTWREPTLNSKEGKKSQRNKRFLGEALLIFAAFILGANLILMAQIFNITGSIPELFLAWGFGVSFMAYGLSLNSLGIMAIVLVQIGYWTGLGDLWYSSGEWGWARLAVRHMPLISWLLFVPLAYLCRSRWIFFLAAFFFASSLQFNLNPLPLLNFSDVAPWVASFALALPPAIFWSYDDLLFPTINYRLFQPLARNLALIAFGLVFYALSFRWQWQGFSANSFGSANNSNNFLSLPIIDLGILSGLAVLQWLFLLRQRSNPPRREVVFNTGLIATFLGFIIVVPFWHQAVNRIGDLGSFIFNVLLAVLSWGLIQEGMKLSDRRSFWGGMLLLTLLVISRMLEYNTDLLFRSMVFLMCGSILISAGMWFENRLTGSSSKKSS</sequence>
<feature type="transmembrane region" description="Helical" evidence="1">
    <location>
        <begin position="226"/>
        <end position="243"/>
    </location>
</feature>
<organism evidence="3 4">
    <name type="scientific">Anabaena subtropica FACHB-260</name>
    <dbReference type="NCBI Taxonomy" id="2692884"/>
    <lineage>
        <taxon>Bacteria</taxon>
        <taxon>Bacillati</taxon>
        <taxon>Cyanobacteriota</taxon>
        <taxon>Cyanophyceae</taxon>
        <taxon>Nostocales</taxon>
        <taxon>Nostocaceae</taxon>
        <taxon>Anabaena</taxon>
    </lineage>
</organism>
<dbReference type="InterPro" id="IPR018677">
    <property type="entry name" value="DUF2157"/>
</dbReference>
<evidence type="ECO:0000313" key="3">
    <source>
        <dbReference type="EMBL" id="MBD2344817.1"/>
    </source>
</evidence>
<feature type="transmembrane region" description="Helical" evidence="1">
    <location>
        <begin position="421"/>
        <end position="437"/>
    </location>
</feature>
<name>A0ABR8CRK4_9NOST</name>
<keyword evidence="1" id="KW-0812">Transmembrane</keyword>
<feature type="transmembrane region" description="Helical" evidence="1">
    <location>
        <begin position="173"/>
        <end position="192"/>
    </location>
</feature>
<keyword evidence="1" id="KW-0472">Membrane</keyword>
<dbReference type="Proteomes" id="UP000607281">
    <property type="component" value="Unassembled WGS sequence"/>
</dbReference>